<reference evidence="1 3" key="4">
    <citation type="submission" date="2018-05" db="EMBL/GenBank/DDBJ databases">
        <title>Evolution of small genomes with special reference to Mycobacterium leprae.</title>
        <authorList>
            <person name="Mohanty P.S."/>
            <person name="Bansal A.K."/>
            <person name="Gupta U.D."/>
            <person name="Naaz F."/>
            <person name="Dwivedi V.D."/>
            <person name="Singh H."/>
            <person name="Gupta G."/>
            <person name="Sharma S."/>
            <person name="Arora M."/>
        </authorList>
    </citation>
    <scope>NUCLEOTIDE SEQUENCE [LARGE SCALE GENOMIC DNA]</scope>
    <source>
        <strain evidence="1 3">MRHRU-235-G</strain>
    </source>
</reference>
<evidence type="ECO:0000313" key="1">
    <source>
        <dbReference type="EMBL" id="AWV47341.1"/>
    </source>
</evidence>
<accession>O07701</accession>
<organism evidence="2">
    <name type="scientific">Mycobacterium leprae</name>
    <dbReference type="NCBI Taxonomy" id="1769"/>
    <lineage>
        <taxon>Bacteria</taxon>
        <taxon>Bacillati</taxon>
        <taxon>Actinomycetota</taxon>
        <taxon>Actinomycetes</taxon>
        <taxon>Mycobacteriales</taxon>
        <taxon>Mycobacteriaceae</taxon>
        <taxon>Mycobacterium</taxon>
    </lineage>
</organism>
<dbReference type="AlphaFoldDB" id="O07701"/>
<dbReference type="EMBL" id="CP029543">
    <property type="protein sequence ID" value="AWV47341.1"/>
    <property type="molecule type" value="Genomic_DNA"/>
</dbReference>
<sequence>MTVQEILIPRGAEILEPELRTSMITWSGTEPSTLFRMNKVFGVGSSEVKALQQQLVTRVAILSNPASVLVDKLELLRSIEITSGIAEQIVKDATTSVTKLVEGQVAARRDAAIHDTGI</sequence>
<reference evidence="2" key="1">
    <citation type="journal article" date="1993" name="Mol. Microbiol.">
        <title>Use of an ordered cosmid library to deduce the genomic organization of Mycobacterium leprae.</title>
        <authorList>
            <person name="Eiglmeier K."/>
            <person name="Honore N."/>
            <person name="Woods S.A."/>
            <person name="Caudron B."/>
            <person name="Cole S.T."/>
        </authorList>
    </citation>
    <scope>NUCLEOTIDE SEQUENCE</scope>
</reference>
<reference evidence="2" key="3">
    <citation type="submission" date="1997-06" db="EMBL/GenBank/DDBJ databases">
        <authorList>
            <person name="Parkhill J."/>
            <person name="Barrell B.G."/>
            <person name="Rajandream M.A."/>
        </authorList>
    </citation>
    <scope>NUCLEOTIDE SEQUENCE</scope>
</reference>
<protein>
    <submittedName>
        <fullName evidence="2">Uncharacterized protein</fullName>
    </submittedName>
</protein>
<dbReference type="RefSeq" id="WP_049769655.1">
    <property type="nucleotide sequence ID" value="NZ_CP029543.1"/>
</dbReference>
<evidence type="ECO:0000313" key="3">
    <source>
        <dbReference type="Proteomes" id="UP000249682"/>
    </source>
</evidence>
<dbReference type="Proteomes" id="UP000249682">
    <property type="component" value="Chromosome"/>
</dbReference>
<reference evidence="2" key="2">
    <citation type="submission" date="1997-06" db="EMBL/GenBank/DDBJ databases">
        <authorList>
            <person name="Oliver K."/>
            <person name="Harris D."/>
        </authorList>
    </citation>
    <scope>NUCLEOTIDE SEQUENCE</scope>
</reference>
<gene>
    <name evidence="2" type="primary">MLCL383.27</name>
    <name evidence="1" type="ORF">DIJ64_02240</name>
</gene>
<dbReference type="EMBL" id="Z97179">
    <property type="protein sequence ID" value="CAB09901.1"/>
    <property type="molecule type" value="Genomic_DNA"/>
</dbReference>
<evidence type="ECO:0000313" key="2">
    <source>
        <dbReference type="EMBL" id="CAB09901.1"/>
    </source>
</evidence>
<proteinExistence type="predicted"/>
<name>O07701_MYCLR</name>